<evidence type="ECO:0000256" key="1">
    <source>
        <dbReference type="ARBA" id="ARBA00004651"/>
    </source>
</evidence>
<evidence type="ECO:0000256" key="21">
    <source>
        <dbReference type="SAM" id="SignalP"/>
    </source>
</evidence>
<feature type="domain" description="Ionotropic glutamate receptor C-terminal" evidence="22">
    <location>
        <begin position="405"/>
        <end position="776"/>
    </location>
</feature>
<evidence type="ECO:0000256" key="15">
    <source>
        <dbReference type="ARBA" id="ARBA00034100"/>
    </source>
</evidence>
<feature type="site" description="Interaction with the cone snail toxin Con-ikot-ikot" evidence="17">
    <location>
        <position position="668"/>
    </location>
</feature>
<dbReference type="InterPro" id="IPR028082">
    <property type="entry name" value="Peripla_BP_I"/>
</dbReference>
<evidence type="ECO:0000256" key="18">
    <source>
        <dbReference type="PIRSR" id="PIRSR601508-3"/>
    </source>
</evidence>
<dbReference type="Proteomes" id="UP000694920">
    <property type="component" value="Unplaced"/>
</dbReference>
<evidence type="ECO:0000256" key="12">
    <source>
        <dbReference type="ARBA" id="ARBA00023257"/>
    </source>
</evidence>
<dbReference type="InterPro" id="IPR001508">
    <property type="entry name" value="Iono_Glu_rcpt_met"/>
</dbReference>
<dbReference type="Pfam" id="PF01094">
    <property type="entry name" value="ANF_receptor"/>
    <property type="match status" value="1"/>
</dbReference>
<feature type="region of interest" description="Disordered" evidence="19">
    <location>
        <begin position="858"/>
        <end position="881"/>
    </location>
</feature>
<feature type="transmembrane region" description="Helical" evidence="20">
    <location>
        <begin position="536"/>
        <end position="554"/>
    </location>
</feature>
<dbReference type="Pfam" id="PF10613">
    <property type="entry name" value="Lig_chan-Glu_bd"/>
    <property type="match status" value="1"/>
</dbReference>
<name>A0AAJ7C2Z3_CEPCN</name>
<dbReference type="PRINTS" id="PR00177">
    <property type="entry name" value="NMDARECEPTOR"/>
</dbReference>
<accession>A0AAJ7C2Z3</accession>
<dbReference type="FunFam" id="3.40.190.10:FF:000178">
    <property type="entry name" value="Glutamate receptor subunit"/>
    <property type="match status" value="1"/>
</dbReference>
<keyword evidence="13" id="KW-1071">Ligand-gated ion channel</keyword>
<dbReference type="InterPro" id="IPR001828">
    <property type="entry name" value="ANF_lig-bd_rcpt"/>
</dbReference>
<feature type="binding site" evidence="16">
    <location>
        <position position="713"/>
    </location>
    <ligand>
        <name>L-glutamate</name>
        <dbReference type="ChEBI" id="CHEBI:29985"/>
    </ligand>
</feature>
<keyword evidence="8" id="KW-0406">Ion transport</keyword>
<feature type="signal peptide" evidence="21">
    <location>
        <begin position="1"/>
        <end position="16"/>
    </location>
</feature>
<dbReference type="CDD" id="cd06382">
    <property type="entry name" value="PBP1_iGluR_Kainate"/>
    <property type="match status" value="1"/>
</dbReference>
<evidence type="ECO:0000256" key="11">
    <source>
        <dbReference type="ARBA" id="ARBA00023180"/>
    </source>
</evidence>
<dbReference type="RefSeq" id="XP_015599847.1">
    <property type="nucleotide sequence ID" value="XM_015744361.2"/>
</dbReference>
<evidence type="ECO:0000256" key="16">
    <source>
        <dbReference type="PIRSR" id="PIRSR601508-1"/>
    </source>
</evidence>
<evidence type="ECO:0000256" key="8">
    <source>
        <dbReference type="ARBA" id="ARBA00023065"/>
    </source>
</evidence>
<feature type="site" description="Interaction with the cone snail toxin Con-ikot-ikot" evidence="17">
    <location>
        <position position="759"/>
    </location>
</feature>
<dbReference type="AlphaFoldDB" id="A0AAJ7C2Z3"/>
<dbReference type="KEGG" id="ccin:107269921"/>
<keyword evidence="18" id="KW-1015">Disulfide bond</keyword>
<evidence type="ECO:0000256" key="20">
    <source>
        <dbReference type="SAM" id="Phobius"/>
    </source>
</evidence>
<dbReference type="PANTHER" id="PTHR18966">
    <property type="entry name" value="IONOTROPIC GLUTAMATE RECEPTOR"/>
    <property type="match status" value="1"/>
</dbReference>
<feature type="disulfide bond" evidence="18">
    <location>
        <begin position="78"/>
        <end position="321"/>
    </location>
</feature>
<feature type="binding site" evidence="16">
    <location>
        <position position="663"/>
    </location>
    <ligand>
        <name>L-glutamate</name>
        <dbReference type="ChEBI" id="CHEBI:29985"/>
    </ligand>
</feature>
<dbReference type="GO" id="GO:0045211">
    <property type="term" value="C:postsynaptic membrane"/>
    <property type="evidence" value="ECO:0007669"/>
    <property type="project" value="UniProtKB-SubCell"/>
</dbReference>
<evidence type="ECO:0000259" key="23">
    <source>
        <dbReference type="SMART" id="SM00918"/>
    </source>
</evidence>
<evidence type="ECO:0000256" key="10">
    <source>
        <dbReference type="ARBA" id="ARBA00023170"/>
    </source>
</evidence>
<feature type="transmembrane region" description="Helical" evidence="20">
    <location>
        <begin position="798"/>
        <end position="821"/>
    </location>
</feature>
<dbReference type="SMART" id="SM00918">
    <property type="entry name" value="Lig_chan-Glu_bd"/>
    <property type="match status" value="1"/>
</dbReference>
<keyword evidence="21" id="KW-0732">Signal</keyword>
<evidence type="ECO:0000256" key="9">
    <source>
        <dbReference type="ARBA" id="ARBA00023136"/>
    </source>
</evidence>
<evidence type="ECO:0000313" key="24">
    <source>
        <dbReference type="Proteomes" id="UP000694920"/>
    </source>
</evidence>
<dbReference type="InterPro" id="IPR001320">
    <property type="entry name" value="Iontro_rcpt_C"/>
</dbReference>
<keyword evidence="24" id="KW-1185">Reference proteome</keyword>
<evidence type="ECO:0000313" key="25">
    <source>
        <dbReference type="RefSeq" id="XP_015599847.1"/>
    </source>
</evidence>
<comment type="similarity">
    <text evidence="2">Belongs to the glutamate-gated ion channel (TC 1.A.10.1) family.</text>
</comment>
<evidence type="ECO:0000256" key="13">
    <source>
        <dbReference type="ARBA" id="ARBA00023286"/>
    </source>
</evidence>
<evidence type="ECO:0000256" key="3">
    <source>
        <dbReference type="ARBA" id="ARBA00022448"/>
    </source>
</evidence>
<keyword evidence="11" id="KW-0325">Glycoprotein</keyword>
<dbReference type="GO" id="GO:0015276">
    <property type="term" value="F:ligand-gated monoatomic ion channel activity"/>
    <property type="evidence" value="ECO:0007669"/>
    <property type="project" value="InterPro"/>
</dbReference>
<dbReference type="GeneID" id="107269921"/>
<dbReference type="Gene3D" id="3.40.50.2300">
    <property type="match status" value="2"/>
</dbReference>
<dbReference type="GO" id="GO:0038023">
    <property type="term" value="F:signaling receptor activity"/>
    <property type="evidence" value="ECO:0007669"/>
    <property type="project" value="InterPro"/>
</dbReference>
<evidence type="ECO:0000256" key="6">
    <source>
        <dbReference type="ARBA" id="ARBA00022989"/>
    </source>
</evidence>
<dbReference type="FunFam" id="1.10.287.70:FF:000105">
    <property type="entry name" value="Eye-enriched kainate receptor, isoform A"/>
    <property type="match status" value="1"/>
</dbReference>
<keyword evidence="10 25" id="KW-0675">Receptor</keyword>
<keyword evidence="6 20" id="KW-1133">Transmembrane helix</keyword>
<comment type="subcellular location">
    <subcellularLocation>
        <location evidence="1">Cell membrane</location>
        <topology evidence="1">Multi-pass membrane protein</topology>
    </subcellularLocation>
    <subcellularLocation>
        <location evidence="15">Postsynaptic cell membrane</location>
    </subcellularLocation>
</comment>
<evidence type="ECO:0000256" key="2">
    <source>
        <dbReference type="ARBA" id="ARBA00008685"/>
    </source>
</evidence>
<keyword evidence="5 20" id="KW-0812">Transmembrane</keyword>
<evidence type="ECO:0000259" key="22">
    <source>
        <dbReference type="SMART" id="SM00079"/>
    </source>
</evidence>
<keyword evidence="14" id="KW-0407">Ion channel</keyword>
<feature type="compositionally biased region" description="Basic and acidic residues" evidence="19">
    <location>
        <begin position="864"/>
        <end position="874"/>
    </location>
</feature>
<keyword evidence="9 20" id="KW-0472">Membrane</keyword>
<feature type="chain" id="PRO_5042593306" evidence="21">
    <location>
        <begin position="17"/>
        <end position="896"/>
    </location>
</feature>
<gene>
    <name evidence="25" type="primary">LOC107269921</name>
</gene>
<sequence>MLTKLLLTLYLPCILANPKIVNIGALFDDDDIIQSLFDSSVKDVNTNKRRNSESSHIFLTVTSKYVNTDVFQVSTNACELFTQGISGIFGPQDKISSKHVQSISDAMDIPHITTRWDGSLVRETNINIYPHAKTYSMAFYNIILELNWKSFILLYENSDSLIRSSELIKDWEDRQHSVTLRQLGSGPDYKDVLRKIKKSDDFNIVVDCALDVLPELLTQAQQIGIITERYSFVFTTLDLQTLDLESFQYSGANFTGVRLLDPEDSYVKKKFELHQQDWGVSSPSDIKTEAALMYDAVQVFAKAFKQFKKATIKPDEKKLYCNETLSWEHGNTLSNFIRLTEMRGLTGLIKFDTAGFLSNIQLDIIKLTTKGLTKVGYWNSTSGIEWIPQKPDYEDLEQSNLFNKTFIVLVSLTDPYVMLKESSQIMTGNDRYEGFAIDIIAELSKVLHFNYTFELQKDTKYGSKNPETGEWDGMIGKIQKDEADLAITDLTITSERESGADFTKPFMLVGISILYRKPTSAPPSLFSFLSPFSKEVWLYLIGAYLLVSLLLFIIGRMSPAEWNNPYPCIADPEELENQFSLVNALWFTIGSIMQQGSEIAPISISTRMIAGSWWFFCLIMVSSYTANLAAFLTVENPMKTIENAEQLANQKVIKYGAKRDGSTLKFFRDSMDPNYHKMYTYMSENAAEVLMKTNDDGVKKVLDENDNYAFLMESTSIDYIAERRCNVTKVNGNLDNKGYGIAMKKNAPYRNILSSNVLKLQESGFLKQLEIKWWKEKRGGGKCDEDSSSSGEASELGLANVGGVFLVLAVGIFLSCFYTAWELLWDIGCTAWKENLSFKEELKDEMKFIVKCSGTTKPVRRRKDSSNRSDEDSTRGCTPPYEAIPTVITTLSTDDL</sequence>
<evidence type="ECO:0000256" key="19">
    <source>
        <dbReference type="SAM" id="MobiDB-lite"/>
    </source>
</evidence>
<dbReference type="SUPFAM" id="SSF53850">
    <property type="entry name" value="Periplasmic binding protein-like II"/>
    <property type="match status" value="1"/>
</dbReference>
<feature type="binding site" evidence="16">
    <location>
        <position position="491"/>
    </location>
    <ligand>
        <name>L-glutamate</name>
        <dbReference type="ChEBI" id="CHEBI:29985"/>
    </ligand>
</feature>
<reference evidence="25" key="1">
    <citation type="submission" date="2025-08" db="UniProtKB">
        <authorList>
            <consortium name="RefSeq"/>
        </authorList>
    </citation>
    <scope>IDENTIFICATION</scope>
</reference>
<dbReference type="SUPFAM" id="SSF53822">
    <property type="entry name" value="Periplasmic binding protein-like I"/>
    <property type="match status" value="1"/>
</dbReference>
<protein>
    <submittedName>
        <fullName evidence="25">Glutamate receptor ionotropic, kainate 2 isoform X1</fullName>
    </submittedName>
</protein>
<feature type="binding site" evidence="16">
    <location>
        <position position="496"/>
    </location>
    <ligand>
        <name>L-glutamate</name>
        <dbReference type="ChEBI" id="CHEBI:29985"/>
    </ligand>
</feature>
<keyword evidence="3" id="KW-0813">Transport</keyword>
<evidence type="ECO:0000256" key="7">
    <source>
        <dbReference type="ARBA" id="ARBA00023018"/>
    </source>
</evidence>
<dbReference type="FunFam" id="3.40.190.10:FF:000061">
    <property type="entry name" value="Glutamate receptor, ionotropic kainate"/>
    <property type="match status" value="1"/>
</dbReference>
<evidence type="ECO:0000256" key="14">
    <source>
        <dbReference type="ARBA" id="ARBA00023303"/>
    </source>
</evidence>
<keyword evidence="7" id="KW-0770">Synapse</keyword>
<feature type="binding site" evidence="16">
    <location>
        <position position="662"/>
    </location>
    <ligand>
        <name>L-glutamate</name>
        <dbReference type="ChEBI" id="CHEBI:29985"/>
    </ligand>
</feature>
<dbReference type="InterPro" id="IPR015683">
    <property type="entry name" value="Ionotropic_Glu_rcpt"/>
</dbReference>
<keyword evidence="4" id="KW-1003">Cell membrane</keyword>
<evidence type="ECO:0000256" key="17">
    <source>
        <dbReference type="PIRSR" id="PIRSR601508-2"/>
    </source>
</evidence>
<feature type="site" description="Crucial to convey clamshell closure to channel opening" evidence="17">
    <location>
        <position position="641"/>
    </location>
</feature>
<evidence type="ECO:0000256" key="4">
    <source>
        <dbReference type="ARBA" id="ARBA00022475"/>
    </source>
</evidence>
<dbReference type="Pfam" id="PF00060">
    <property type="entry name" value="Lig_chan"/>
    <property type="match status" value="1"/>
</dbReference>
<dbReference type="Gene3D" id="3.40.190.10">
    <property type="entry name" value="Periplasmic binding protein-like II"/>
    <property type="match status" value="2"/>
</dbReference>
<organism evidence="24 25">
    <name type="scientific">Cephus cinctus</name>
    <name type="common">Wheat stem sawfly</name>
    <dbReference type="NCBI Taxonomy" id="211228"/>
    <lineage>
        <taxon>Eukaryota</taxon>
        <taxon>Metazoa</taxon>
        <taxon>Ecdysozoa</taxon>
        <taxon>Arthropoda</taxon>
        <taxon>Hexapoda</taxon>
        <taxon>Insecta</taxon>
        <taxon>Pterygota</taxon>
        <taxon>Neoptera</taxon>
        <taxon>Endopterygota</taxon>
        <taxon>Hymenoptera</taxon>
        <taxon>Cephoidea</taxon>
        <taxon>Cephidae</taxon>
        <taxon>Cephus</taxon>
    </lineage>
</organism>
<dbReference type="Gene3D" id="1.10.287.70">
    <property type="match status" value="1"/>
</dbReference>
<feature type="transmembrane region" description="Helical" evidence="20">
    <location>
        <begin position="613"/>
        <end position="634"/>
    </location>
</feature>
<evidence type="ECO:0000256" key="5">
    <source>
        <dbReference type="ARBA" id="ARBA00022692"/>
    </source>
</evidence>
<feature type="disulfide bond" evidence="18">
    <location>
        <begin position="725"/>
        <end position="783"/>
    </location>
</feature>
<proteinExistence type="inferred from homology"/>
<dbReference type="SMART" id="SM00079">
    <property type="entry name" value="PBPe"/>
    <property type="match status" value="1"/>
</dbReference>
<keyword evidence="12" id="KW-0628">Postsynaptic cell membrane</keyword>
<feature type="domain" description="Ionotropic glutamate receptor L-glutamate and glycine-binding" evidence="23">
    <location>
        <begin position="415"/>
        <end position="480"/>
    </location>
</feature>
<dbReference type="InterPro" id="IPR019594">
    <property type="entry name" value="Glu/Gly-bd"/>
</dbReference>